<dbReference type="PROSITE" id="PS51257">
    <property type="entry name" value="PROKAR_LIPOPROTEIN"/>
    <property type="match status" value="1"/>
</dbReference>
<evidence type="ECO:0000313" key="1">
    <source>
        <dbReference type="EMBL" id="KAJ7772650.1"/>
    </source>
</evidence>
<keyword evidence="2" id="KW-1185">Reference proteome</keyword>
<name>A0AAD7JXQ0_9AGAR</name>
<proteinExistence type="predicted"/>
<reference evidence="1" key="1">
    <citation type="submission" date="2023-03" db="EMBL/GenBank/DDBJ databases">
        <title>Massive genome expansion in bonnet fungi (Mycena s.s.) driven by repeated elements and novel gene families across ecological guilds.</title>
        <authorList>
            <consortium name="Lawrence Berkeley National Laboratory"/>
            <person name="Harder C.B."/>
            <person name="Miyauchi S."/>
            <person name="Viragh M."/>
            <person name="Kuo A."/>
            <person name="Thoen E."/>
            <person name="Andreopoulos B."/>
            <person name="Lu D."/>
            <person name="Skrede I."/>
            <person name="Drula E."/>
            <person name="Henrissat B."/>
            <person name="Morin E."/>
            <person name="Kohler A."/>
            <person name="Barry K."/>
            <person name="LaButti K."/>
            <person name="Morin E."/>
            <person name="Salamov A."/>
            <person name="Lipzen A."/>
            <person name="Mereny Z."/>
            <person name="Hegedus B."/>
            <person name="Baldrian P."/>
            <person name="Stursova M."/>
            <person name="Weitz H."/>
            <person name="Taylor A."/>
            <person name="Grigoriev I.V."/>
            <person name="Nagy L.G."/>
            <person name="Martin F."/>
            <person name="Kauserud H."/>
        </authorList>
    </citation>
    <scope>NUCLEOTIDE SEQUENCE</scope>
    <source>
        <strain evidence="1">CBHHK188m</strain>
    </source>
</reference>
<dbReference type="EMBL" id="JARJLG010000019">
    <property type="protein sequence ID" value="KAJ7772650.1"/>
    <property type="molecule type" value="Genomic_DNA"/>
</dbReference>
<organism evidence="1 2">
    <name type="scientific">Mycena maculata</name>
    <dbReference type="NCBI Taxonomy" id="230809"/>
    <lineage>
        <taxon>Eukaryota</taxon>
        <taxon>Fungi</taxon>
        <taxon>Dikarya</taxon>
        <taxon>Basidiomycota</taxon>
        <taxon>Agaricomycotina</taxon>
        <taxon>Agaricomycetes</taxon>
        <taxon>Agaricomycetidae</taxon>
        <taxon>Agaricales</taxon>
        <taxon>Marasmiineae</taxon>
        <taxon>Mycenaceae</taxon>
        <taxon>Mycena</taxon>
    </lineage>
</organism>
<dbReference type="Proteomes" id="UP001215280">
    <property type="component" value="Unassembled WGS sequence"/>
</dbReference>
<accession>A0AAD7JXQ0</accession>
<evidence type="ECO:0000313" key="2">
    <source>
        <dbReference type="Proteomes" id="UP001215280"/>
    </source>
</evidence>
<gene>
    <name evidence="1" type="ORF">DFH07DRAFT_802717</name>
</gene>
<comment type="caution">
    <text evidence="1">The sequence shown here is derived from an EMBL/GenBank/DDBJ whole genome shotgun (WGS) entry which is preliminary data.</text>
</comment>
<dbReference type="AlphaFoldDB" id="A0AAD7JXQ0"/>
<sequence length="165" mass="18596">MRPELKYSPFINALISAPITFVLVSCSFRSRLVENHGRPQNTSSPRSRVKPEEFLACNDDILLGEVPDCADDLPFFTPNVCIYLIGHRSLHVDQNTGQGVPELRPRPIPSRYAGSYVLYFRICSALSEGDLGCIRDLAKGEDRGVPVLARRFEPFALQNRERCCR</sequence>
<protein>
    <submittedName>
        <fullName evidence="1">Uncharacterized protein</fullName>
    </submittedName>
</protein>